<protein>
    <submittedName>
        <fullName evidence="2">Uncharacterized protein</fullName>
    </submittedName>
</protein>
<accession>A0A1F5CB23</accession>
<keyword evidence="1" id="KW-1133">Transmembrane helix</keyword>
<evidence type="ECO:0000313" key="3">
    <source>
        <dbReference type="Proteomes" id="UP000177197"/>
    </source>
</evidence>
<reference evidence="2 3" key="1">
    <citation type="journal article" date="2016" name="Nat. Commun.">
        <title>Thousands of microbial genomes shed light on interconnected biogeochemical processes in an aquifer system.</title>
        <authorList>
            <person name="Anantharaman K."/>
            <person name="Brown C.T."/>
            <person name="Hug L.A."/>
            <person name="Sharon I."/>
            <person name="Castelle C.J."/>
            <person name="Probst A.J."/>
            <person name="Thomas B.C."/>
            <person name="Singh A."/>
            <person name="Wilkins M.J."/>
            <person name="Karaoz U."/>
            <person name="Brodie E.L."/>
            <person name="Williams K.H."/>
            <person name="Hubbard S.S."/>
            <person name="Banfield J.F."/>
        </authorList>
    </citation>
    <scope>NUCLEOTIDE SEQUENCE [LARGE SCALE GENOMIC DNA]</scope>
</reference>
<sequence length="121" mass="13262">MNEEKNIPWTILFGIAGFLDLISLGISLITLIPIIGWILGPIANISVTIIAGFSFWIYFLWKGHNFWKGALGSTIIESIPFINMLPAWTAYVAGAYLNIKGLQLPAVQKLGFAAKIASKII</sequence>
<evidence type="ECO:0000313" key="2">
    <source>
        <dbReference type="EMBL" id="OGD40064.1"/>
    </source>
</evidence>
<name>A0A1F5CB23_9BACT</name>
<comment type="caution">
    <text evidence="2">The sequence shown here is derived from an EMBL/GenBank/DDBJ whole genome shotgun (WGS) entry which is preliminary data.</text>
</comment>
<feature type="transmembrane region" description="Helical" evidence="1">
    <location>
        <begin position="42"/>
        <end position="61"/>
    </location>
</feature>
<keyword evidence="1" id="KW-0812">Transmembrane</keyword>
<gene>
    <name evidence="2" type="ORF">A3I30_02455</name>
</gene>
<organism evidence="2 3">
    <name type="scientific">Candidatus Azambacteria bacterium RIFCSPLOWO2_02_FULL_44_14</name>
    <dbReference type="NCBI Taxonomy" id="1797306"/>
    <lineage>
        <taxon>Bacteria</taxon>
        <taxon>Candidatus Azamiibacteriota</taxon>
    </lineage>
</organism>
<dbReference type="EMBL" id="MEYV01000013">
    <property type="protein sequence ID" value="OGD40064.1"/>
    <property type="molecule type" value="Genomic_DNA"/>
</dbReference>
<dbReference type="AlphaFoldDB" id="A0A1F5CB23"/>
<evidence type="ECO:0000256" key="1">
    <source>
        <dbReference type="SAM" id="Phobius"/>
    </source>
</evidence>
<keyword evidence="1" id="KW-0472">Membrane</keyword>
<dbReference type="Proteomes" id="UP000177197">
    <property type="component" value="Unassembled WGS sequence"/>
</dbReference>
<proteinExistence type="predicted"/>
<feature type="transmembrane region" description="Helical" evidence="1">
    <location>
        <begin position="12"/>
        <end position="36"/>
    </location>
</feature>